<comment type="caution">
    <text evidence="7">The sequence shown here is derived from an EMBL/GenBank/DDBJ whole genome shotgun (WGS) entry which is preliminary data.</text>
</comment>
<organism evidence="7">
    <name type="scientific">marine sediment metagenome</name>
    <dbReference type="NCBI Taxonomy" id="412755"/>
    <lineage>
        <taxon>unclassified sequences</taxon>
        <taxon>metagenomes</taxon>
        <taxon>ecological metagenomes</taxon>
    </lineage>
</organism>
<evidence type="ECO:0000256" key="5">
    <source>
        <dbReference type="ARBA" id="ARBA00023136"/>
    </source>
</evidence>
<dbReference type="PANTHER" id="PTHR30250">
    <property type="entry name" value="PST FAMILY PREDICTED COLANIC ACID TRANSPORTER"/>
    <property type="match status" value="1"/>
</dbReference>
<proteinExistence type="predicted"/>
<gene>
    <name evidence="7" type="ORF">LCGC14_2165640</name>
</gene>
<evidence type="ECO:0000256" key="6">
    <source>
        <dbReference type="SAM" id="Phobius"/>
    </source>
</evidence>
<evidence type="ECO:0000256" key="3">
    <source>
        <dbReference type="ARBA" id="ARBA00022692"/>
    </source>
</evidence>
<evidence type="ECO:0000256" key="2">
    <source>
        <dbReference type="ARBA" id="ARBA00022475"/>
    </source>
</evidence>
<protein>
    <submittedName>
        <fullName evidence="7">Uncharacterized protein</fullName>
    </submittedName>
</protein>
<name>A0A0F9GMN2_9ZZZZ</name>
<feature type="transmembrane region" description="Helical" evidence="6">
    <location>
        <begin position="5"/>
        <end position="26"/>
    </location>
</feature>
<feature type="transmembrane region" description="Helical" evidence="6">
    <location>
        <begin position="32"/>
        <end position="56"/>
    </location>
</feature>
<feature type="transmembrane region" description="Helical" evidence="6">
    <location>
        <begin position="167"/>
        <end position="189"/>
    </location>
</feature>
<feature type="transmembrane region" description="Helical" evidence="6">
    <location>
        <begin position="324"/>
        <end position="346"/>
    </location>
</feature>
<keyword evidence="5 6" id="KW-0472">Membrane</keyword>
<comment type="subcellular location">
    <subcellularLocation>
        <location evidence="1">Cell membrane</location>
        <topology evidence="1">Multi-pass membrane protein</topology>
    </subcellularLocation>
</comment>
<dbReference type="InterPro" id="IPR050833">
    <property type="entry name" value="Poly_Biosynth_Transport"/>
</dbReference>
<evidence type="ECO:0000313" key="7">
    <source>
        <dbReference type="EMBL" id="KKL64377.1"/>
    </source>
</evidence>
<dbReference type="PANTHER" id="PTHR30250:SF11">
    <property type="entry name" value="O-ANTIGEN TRANSPORTER-RELATED"/>
    <property type="match status" value="1"/>
</dbReference>
<feature type="transmembrane region" description="Helical" evidence="6">
    <location>
        <begin position="421"/>
        <end position="438"/>
    </location>
</feature>
<sequence>MKEKFVISLITGLSSNVLFLFASYLLLLKLDIASVGIWVFLNTVVNLGFLFINIGFDAIHFQYSGKKNISDYIGTYFMIKVVILIINIITSLALLAILQVWTIEFLFFSLLLLFSKIFFCIGNIFIVNLRIKIKIFKAEIPNFFVITGNSLSIIYLAFNMSHISDPILYLSVSNFIFYTFFVIIVLYLSKNEIKINKPNKLLAGNYIKDAKPLILFSIVSVVATYLGNLILYYSLGNESLGYFSSVNTYLIPVLLLISGSISSIYLTLFSQDFEKEDINSIKTTLYIIENYSSILFLSIIIIILLNGELIILIFLPTFLEAVPILYIMIFIPYFIGISQPYSWLLIAEKKQKINARVNSFVSILIIILMLYFIPREIFFFQALGLGVIGYALAQTIPWILWAFLCRYYISKTLTIKYQKTMILQFFLAALTIIITFFIKNILNSVFPENQVLLLIYSSFIAMGIFIGFLIIFKELKREDLSFFIEILKLKSYTESVKKEFTS</sequence>
<feature type="transmembrane region" description="Helical" evidence="6">
    <location>
        <begin position="143"/>
        <end position="161"/>
    </location>
</feature>
<keyword evidence="3 6" id="KW-0812">Transmembrane</keyword>
<feature type="transmembrane region" description="Helical" evidence="6">
    <location>
        <begin position="210"/>
        <end position="234"/>
    </location>
</feature>
<keyword evidence="4 6" id="KW-1133">Transmembrane helix</keyword>
<reference evidence="7" key="1">
    <citation type="journal article" date="2015" name="Nature">
        <title>Complex archaea that bridge the gap between prokaryotes and eukaryotes.</title>
        <authorList>
            <person name="Spang A."/>
            <person name="Saw J.H."/>
            <person name="Jorgensen S.L."/>
            <person name="Zaremba-Niedzwiedzka K."/>
            <person name="Martijn J."/>
            <person name="Lind A.E."/>
            <person name="van Eijk R."/>
            <person name="Schleper C."/>
            <person name="Guy L."/>
            <person name="Ettema T.J."/>
        </authorList>
    </citation>
    <scope>NUCLEOTIDE SEQUENCE</scope>
</reference>
<dbReference type="GO" id="GO:0005886">
    <property type="term" value="C:plasma membrane"/>
    <property type="evidence" value="ECO:0007669"/>
    <property type="project" value="UniProtKB-SubCell"/>
</dbReference>
<accession>A0A0F9GMN2</accession>
<keyword evidence="2" id="KW-1003">Cell membrane</keyword>
<feature type="transmembrane region" description="Helical" evidence="6">
    <location>
        <begin position="379"/>
        <end position="409"/>
    </location>
</feature>
<feature type="transmembrane region" description="Helical" evidence="6">
    <location>
        <begin position="77"/>
        <end position="101"/>
    </location>
</feature>
<dbReference type="AlphaFoldDB" id="A0A0F9GMN2"/>
<evidence type="ECO:0000256" key="4">
    <source>
        <dbReference type="ARBA" id="ARBA00022989"/>
    </source>
</evidence>
<evidence type="ECO:0000256" key="1">
    <source>
        <dbReference type="ARBA" id="ARBA00004651"/>
    </source>
</evidence>
<feature type="transmembrane region" description="Helical" evidence="6">
    <location>
        <begin position="291"/>
        <end position="318"/>
    </location>
</feature>
<feature type="transmembrane region" description="Helical" evidence="6">
    <location>
        <begin position="249"/>
        <end position="270"/>
    </location>
</feature>
<feature type="transmembrane region" description="Helical" evidence="6">
    <location>
        <begin position="107"/>
        <end position="131"/>
    </location>
</feature>
<feature type="transmembrane region" description="Helical" evidence="6">
    <location>
        <begin position="450"/>
        <end position="472"/>
    </location>
</feature>
<feature type="transmembrane region" description="Helical" evidence="6">
    <location>
        <begin position="353"/>
        <end position="373"/>
    </location>
</feature>
<dbReference type="EMBL" id="LAZR01027864">
    <property type="protein sequence ID" value="KKL64377.1"/>
    <property type="molecule type" value="Genomic_DNA"/>
</dbReference>